<keyword evidence="2" id="KW-0732">Signal</keyword>
<sequence length="65" mass="7151">MKTKLLIALFGLLLCLGGSSCVVHRHAPKPPHKKEIPPGHAKKIRGKKSAKFDAPGHRKHLPPQF</sequence>
<dbReference type="PROSITE" id="PS51257">
    <property type="entry name" value="PROKAR_LIPOPROTEIN"/>
    <property type="match status" value="1"/>
</dbReference>
<comment type="caution">
    <text evidence="3">The sequence shown here is derived from an EMBL/GenBank/DDBJ whole genome shotgun (WGS) entry which is preliminary data.</text>
</comment>
<evidence type="ECO:0000313" key="3">
    <source>
        <dbReference type="EMBL" id="RGK56788.1"/>
    </source>
</evidence>
<proteinExistence type="predicted"/>
<dbReference type="Proteomes" id="UP000260862">
    <property type="component" value="Unassembled WGS sequence"/>
</dbReference>
<dbReference type="RefSeq" id="WP_117671581.1">
    <property type="nucleotide sequence ID" value="NZ_CABOGR010000008.1"/>
</dbReference>
<dbReference type="Proteomes" id="UP000285109">
    <property type="component" value="Unassembled WGS sequence"/>
</dbReference>
<dbReference type="EMBL" id="QRHQ01000010">
    <property type="protein sequence ID" value="RHF91450.1"/>
    <property type="molecule type" value="Genomic_DNA"/>
</dbReference>
<dbReference type="AlphaFoldDB" id="A0A3E4N445"/>
<feature type="region of interest" description="Disordered" evidence="1">
    <location>
        <begin position="26"/>
        <end position="65"/>
    </location>
</feature>
<evidence type="ECO:0000313" key="5">
    <source>
        <dbReference type="EMBL" id="RHF91450.1"/>
    </source>
</evidence>
<evidence type="ECO:0000313" key="7">
    <source>
        <dbReference type="Proteomes" id="UP000260780"/>
    </source>
</evidence>
<evidence type="ECO:0000313" key="9">
    <source>
        <dbReference type="Proteomes" id="UP000283485"/>
    </source>
</evidence>
<gene>
    <name evidence="5" type="ORF">DW653_07195</name>
    <name evidence="6" type="ORF">DWZ34_08320</name>
    <name evidence="4" type="ORF">DXC17_16890</name>
    <name evidence="3" type="ORF">DXD04_05525</name>
</gene>
<dbReference type="EMBL" id="QSTF01000074">
    <property type="protein sequence ID" value="RGM34251.1"/>
    <property type="molecule type" value="Genomic_DNA"/>
</dbReference>
<feature type="signal peptide" evidence="2">
    <location>
        <begin position="1"/>
        <end position="20"/>
    </location>
</feature>
<dbReference type="Proteomes" id="UP000283485">
    <property type="component" value="Unassembled WGS sequence"/>
</dbReference>
<name>A0A3E4N445_9BACT</name>
<organism evidence="3 8">
    <name type="scientific">Phocaeicola plebeius</name>
    <dbReference type="NCBI Taxonomy" id="310297"/>
    <lineage>
        <taxon>Bacteria</taxon>
        <taxon>Pseudomonadati</taxon>
        <taxon>Bacteroidota</taxon>
        <taxon>Bacteroidia</taxon>
        <taxon>Bacteroidales</taxon>
        <taxon>Bacteroidaceae</taxon>
        <taxon>Phocaeicola</taxon>
    </lineage>
</organism>
<evidence type="ECO:0000313" key="6">
    <source>
        <dbReference type="EMBL" id="RHM96789.1"/>
    </source>
</evidence>
<dbReference type="EMBL" id="QRQK01000014">
    <property type="protein sequence ID" value="RHM96789.1"/>
    <property type="molecule type" value="Genomic_DNA"/>
</dbReference>
<dbReference type="Proteomes" id="UP000260780">
    <property type="component" value="Unassembled WGS sequence"/>
</dbReference>
<evidence type="ECO:0000313" key="10">
    <source>
        <dbReference type="Proteomes" id="UP000285109"/>
    </source>
</evidence>
<evidence type="ECO:0000256" key="2">
    <source>
        <dbReference type="SAM" id="SignalP"/>
    </source>
</evidence>
<feature type="compositionally biased region" description="Basic residues" evidence="1">
    <location>
        <begin position="40"/>
        <end position="49"/>
    </location>
</feature>
<evidence type="ECO:0008006" key="11">
    <source>
        <dbReference type="Google" id="ProtNLM"/>
    </source>
</evidence>
<feature type="chain" id="PRO_5041810529" description="Quinol oxidase subunit 4" evidence="2">
    <location>
        <begin position="21"/>
        <end position="65"/>
    </location>
</feature>
<reference evidence="7 8" key="1">
    <citation type="submission" date="2018-08" db="EMBL/GenBank/DDBJ databases">
        <title>A genome reference for cultivated species of the human gut microbiota.</title>
        <authorList>
            <person name="Zou Y."/>
            <person name="Xue W."/>
            <person name="Luo G."/>
        </authorList>
    </citation>
    <scope>NUCLEOTIDE SEQUENCE [LARGE SCALE GENOMIC DNA]</scope>
    <source>
        <strain evidence="6 10">AF31-28B-AC</strain>
        <strain evidence="5 9">AM23-23</strain>
        <strain evidence="4 7">OM08-14</strain>
        <strain evidence="3 8">TF10-3AC</strain>
    </source>
</reference>
<dbReference type="EMBL" id="QSQT01000008">
    <property type="protein sequence ID" value="RGK56788.1"/>
    <property type="molecule type" value="Genomic_DNA"/>
</dbReference>
<evidence type="ECO:0000256" key="1">
    <source>
        <dbReference type="SAM" id="MobiDB-lite"/>
    </source>
</evidence>
<protein>
    <recommendedName>
        <fullName evidence="11">Quinol oxidase subunit 4</fullName>
    </recommendedName>
</protein>
<evidence type="ECO:0000313" key="8">
    <source>
        <dbReference type="Proteomes" id="UP000260862"/>
    </source>
</evidence>
<evidence type="ECO:0000313" key="4">
    <source>
        <dbReference type="EMBL" id="RGM34251.1"/>
    </source>
</evidence>
<accession>A0A3E4N445</accession>
<keyword evidence="8" id="KW-1185">Reference proteome</keyword>